<evidence type="ECO:0000313" key="4">
    <source>
        <dbReference type="EMBL" id="QUB87045.1"/>
    </source>
</evidence>
<keyword evidence="1" id="KW-0732">Signal</keyword>
<dbReference type="AlphaFoldDB" id="A0A0K1NK50"/>
<organism evidence="3 5">
    <name type="scientific">Prevotella fusca JCM 17724</name>
    <dbReference type="NCBI Taxonomy" id="1236517"/>
    <lineage>
        <taxon>Bacteria</taxon>
        <taxon>Pseudomonadati</taxon>
        <taxon>Bacteroidota</taxon>
        <taxon>Bacteroidia</taxon>
        <taxon>Bacteroidales</taxon>
        <taxon>Prevotellaceae</taxon>
        <taxon>Prevotella</taxon>
    </lineage>
</organism>
<evidence type="ECO:0000259" key="2">
    <source>
        <dbReference type="Pfam" id="PF21544"/>
    </source>
</evidence>
<dbReference type="STRING" id="1236517.ADJ77_06360"/>
<dbReference type="EMBL" id="CP072370">
    <property type="protein sequence ID" value="QUB87045.1"/>
    <property type="molecule type" value="Genomic_DNA"/>
</dbReference>
<dbReference type="Pfam" id="PF21544">
    <property type="entry name" value="PorZ_N_b_propeller"/>
    <property type="match status" value="1"/>
</dbReference>
<feature type="chain" id="PRO_5044544560" evidence="1">
    <location>
        <begin position="21"/>
        <end position="674"/>
    </location>
</feature>
<accession>A0A0K1NK50</accession>
<dbReference type="OrthoDB" id="9807410at2"/>
<proteinExistence type="predicted"/>
<keyword evidence="6" id="KW-1185">Reference proteome</keyword>
<protein>
    <submittedName>
        <fullName evidence="3">Por secretion system C-terminal sorting domain-containing protein</fullName>
    </submittedName>
    <submittedName>
        <fullName evidence="4">Por secretion system protein</fullName>
    </submittedName>
</protein>
<dbReference type="SUPFAM" id="SSF63829">
    <property type="entry name" value="Calcium-dependent phosphotriesterase"/>
    <property type="match status" value="1"/>
</dbReference>
<dbReference type="RefSeq" id="WP_025077652.1">
    <property type="nucleotide sequence ID" value="NZ_BAKO01000003.1"/>
</dbReference>
<dbReference type="Gene3D" id="2.60.40.4070">
    <property type="match status" value="1"/>
</dbReference>
<dbReference type="KEGG" id="pfus:ADJ77_06360"/>
<evidence type="ECO:0000313" key="6">
    <source>
        <dbReference type="Proteomes" id="UP000682005"/>
    </source>
</evidence>
<dbReference type="Proteomes" id="UP000060345">
    <property type="component" value="Chromosome 1"/>
</dbReference>
<feature type="domain" description="PorZ N-terminal beta-propeller" evidence="2">
    <location>
        <begin position="47"/>
        <end position="199"/>
    </location>
</feature>
<evidence type="ECO:0000313" key="5">
    <source>
        <dbReference type="Proteomes" id="UP000060345"/>
    </source>
</evidence>
<dbReference type="eggNOG" id="COG3292">
    <property type="taxonomic scope" value="Bacteria"/>
</dbReference>
<dbReference type="EMBL" id="CP012074">
    <property type="protein sequence ID" value="AKU69410.1"/>
    <property type="molecule type" value="Genomic_DNA"/>
</dbReference>
<feature type="signal peptide" evidence="1">
    <location>
        <begin position="1"/>
        <end position="20"/>
    </location>
</feature>
<dbReference type="Gene3D" id="2.130.10.10">
    <property type="entry name" value="YVTN repeat-like/Quinoprotein amine dehydrogenase"/>
    <property type="match status" value="1"/>
</dbReference>
<dbReference type="Proteomes" id="UP000682005">
    <property type="component" value="Chromosome 1"/>
</dbReference>
<dbReference type="InterPro" id="IPR048954">
    <property type="entry name" value="PorZ_N"/>
</dbReference>
<reference evidence="3 5" key="1">
    <citation type="submission" date="2015-07" db="EMBL/GenBank/DDBJ databases">
        <authorList>
            <person name="Noorani M."/>
        </authorList>
    </citation>
    <scope>NUCLEOTIDE SEQUENCE [LARGE SCALE GENOMIC DNA]</scope>
    <source>
        <strain evidence="3 5">W1435</strain>
    </source>
</reference>
<sequence>MTIKRYFLSLFLLVSVVASAVAGGIGTWKNYLSYSNIQWVEQGGNKLYVLASNSLYSYNRNDQSIRTYDKINGLSGMDIKFIGWNRTARRLVIVYSDYNIDLMDDKGNVTNVPDYYLKTLAVDKTVNGIDMSGAYCYLSTGFGLVKLNVSKAEITDSYNLAFPVNYSYIEGNYIYAASQNNGLYRALLTANLLDRSNWTQVGNYVARSHTMDADLLAQAKRLSPGGPKRNTFIWTDFRNNRLYTTGGYYDPIADNWENPGIVQVLQGDDWDFFEDDFSARTGYAYLGTKAVAVDPRNSNHVFVGARTGLYEFLSGKMVAFYNKDNSILQSAMDDGRELGNDYVLVNGLAYDREGNLWVLNNQTKKENLIRMSKDGQMTSFSKAELMKDGVGLSGLSQMRLDSRNLLWFCNDHWIQPGLFSYDPKNDKLNAYTRFINDDGSNVDITAVHCWAEDLDNNIWIGTTAGPLLLQRSQMNKQDSYRFVQVKVPRNDGTNLADYLLAGLEITAIAVDGGGRKWFGTKGNGVYLISADNMMQLQHFITTNSNLLSNNIQSVSINHATGEVFFATDKGLCSYMSDATKAVDSPDDNSTYAYPNPVKPGYTGPVTIVGLSLNADVKIVTTNGVLVAEGTSNGGTFVWDGKDKNGKRVASGVYMVQSADENGDNGTVCKVAVVN</sequence>
<name>A0A0K1NK50_9BACT</name>
<evidence type="ECO:0000313" key="3">
    <source>
        <dbReference type="EMBL" id="AKU69410.1"/>
    </source>
</evidence>
<reference evidence="4 6" key="2">
    <citation type="submission" date="2021-03" db="EMBL/GenBank/DDBJ databases">
        <title>Human Oral Microbial Genomes.</title>
        <authorList>
            <person name="Johnston C.D."/>
            <person name="Chen T."/>
            <person name="Dewhirst F.E."/>
        </authorList>
    </citation>
    <scope>NUCLEOTIDE SEQUENCE [LARGE SCALE GENOMIC DNA]</scope>
    <source>
        <strain evidence="4 6">W1435</strain>
    </source>
</reference>
<gene>
    <name evidence="3" type="ORF">ADJ77_06360</name>
    <name evidence="4" type="ORF">J5A51_06075</name>
</gene>
<dbReference type="InterPro" id="IPR015943">
    <property type="entry name" value="WD40/YVTN_repeat-like_dom_sf"/>
</dbReference>
<evidence type="ECO:0000256" key="1">
    <source>
        <dbReference type="SAM" id="SignalP"/>
    </source>
</evidence>